<accession>A0ACB7X0E6</accession>
<name>A0ACB7X0E6_9ERIC</name>
<dbReference type="EMBL" id="CM037152">
    <property type="protein sequence ID" value="KAH7834204.1"/>
    <property type="molecule type" value="Genomic_DNA"/>
</dbReference>
<protein>
    <submittedName>
        <fullName evidence="1">Uncharacterized protein</fullName>
    </submittedName>
</protein>
<dbReference type="Proteomes" id="UP000828048">
    <property type="component" value="Chromosome 2"/>
</dbReference>
<comment type="caution">
    <text evidence="1">The sequence shown here is derived from an EMBL/GenBank/DDBJ whole genome shotgun (WGS) entry which is preliminary data.</text>
</comment>
<gene>
    <name evidence="1" type="ORF">Vadar_013758</name>
</gene>
<evidence type="ECO:0000313" key="1">
    <source>
        <dbReference type="EMBL" id="KAH7834204.1"/>
    </source>
</evidence>
<proteinExistence type="predicted"/>
<sequence>MISKGKISGEEGWISLGPWGGKDGEYWDFKVDGPMMQITVRYGDVIDSILFESKSSDGLVIGRSKKIGGPGGHMTETFCIESSVEQLSSIDLTYGKYCRQVIIFSLCLNTNRTKYGPIGPSLSYESIPIEGGVIAGFHGLDGKFVTAIGIFVTPQVNSLFSSEEKVHKLHSIQDPDSVPTQLKGKISGEEGWISSGPWGGRDGEYWAFKVEGPIIQITVRYEDVIDSILFESMSSDGLVIGRSKKIGGPGGHMTETFCIKSSVEQLLSIDLIYGNYSGQVAIMSLCFNTNLTKYGPIGSNWSNSFETIPIEGGFIAGFHGLVENIITAIGIFVTPEVNRLSSSEEKAQSLHSIQGPDSAPTQLEGKISGEEGWICLGPWGGRDGKYWAYKVDGPIMQITVSRGTVINSILFESKRSDGLVIGSSKKIGGPEGGVVVGFHGLVGNFITAIGIFVTPNSIQDLDSAPTQGKISGEKGWISLGPWGGRDREYWAYKVDGPIMQITVRHGTVIDSILFESKSSDGLVIRSSKKIGGPGGPKFETFCIDSSVEQLSSIHLIHGFYKGQVTIFSIEFNTNVTTYGPVGKRLLGGSLVSIPIEGGVIAGFHGLAGTFLTAFGIFVTPKVNSAPSSEEKVHNLHSIEDLDSVPTKLKGKISCEEGWISLGPWGGEDGSYWAYKAEGPIMQITICFGDAINSILFESKSSDGLVIGSSKKIGGSGGHITETVRP</sequence>
<organism evidence="1 2">
    <name type="scientific">Vaccinium darrowii</name>
    <dbReference type="NCBI Taxonomy" id="229202"/>
    <lineage>
        <taxon>Eukaryota</taxon>
        <taxon>Viridiplantae</taxon>
        <taxon>Streptophyta</taxon>
        <taxon>Embryophyta</taxon>
        <taxon>Tracheophyta</taxon>
        <taxon>Spermatophyta</taxon>
        <taxon>Magnoliopsida</taxon>
        <taxon>eudicotyledons</taxon>
        <taxon>Gunneridae</taxon>
        <taxon>Pentapetalae</taxon>
        <taxon>asterids</taxon>
        <taxon>Ericales</taxon>
        <taxon>Ericaceae</taxon>
        <taxon>Vaccinioideae</taxon>
        <taxon>Vaccinieae</taxon>
        <taxon>Vaccinium</taxon>
    </lineage>
</organism>
<keyword evidence="2" id="KW-1185">Reference proteome</keyword>
<reference evidence="1 2" key="1">
    <citation type="journal article" date="2021" name="Hortic Res">
        <title>High-quality reference genome and annotation aids understanding of berry development for evergreen blueberry (Vaccinium darrowii).</title>
        <authorList>
            <person name="Yu J."/>
            <person name="Hulse-Kemp A.M."/>
            <person name="Babiker E."/>
            <person name="Staton M."/>
        </authorList>
    </citation>
    <scope>NUCLEOTIDE SEQUENCE [LARGE SCALE GENOMIC DNA]</scope>
    <source>
        <strain evidence="2">cv. NJ 8807/NJ 8810</strain>
        <tissue evidence="1">Young leaf</tissue>
    </source>
</reference>
<evidence type="ECO:0000313" key="2">
    <source>
        <dbReference type="Proteomes" id="UP000828048"/>
    </source>
</evidence>